<evidence type="ECO:0000256" key="4">
    <source>
        <dbReference type="ARBA" id="ARBA00022540"/>
    </source>
</evidence>
<evidence type="ECO:0000256" key="7">
    <source>
        <dbReference type="ARBA" id="ARBA00022845"/>
    </source>
</evidence>
<dbReference type="GO" id="GO:0000049">
    <property type="term" value="F:tRNA binding"/>
    <property type="evidence" value="ECO:0000318"/>
    <property type="project" value="GO_Central"/>
</dbReference>
<keyword evidence="7" id="KW-0810">Translation regulation</keyword>
<accession>T1FTU6</accession>
<evidence type="ECO:0000256" key="1">
    <source>
        <dbReference type="ARBA" id="ARBA00003993"/>
    </source>
</evidence>
<evidence type="ECO:0000256" key="5">
    <source>
        <dbReference type="ARBA" id="ARBA00022574"/>
    </source>
</evidence>
<dbReference type="GO" id="GO:0003743">
    <property type="term" value="F:translation initiation factor activity"/>
    <property type="evidence" value="ECO:0000318"/>
    <property type="project" value="GO_Central"/>
</dbReference>
<evidence type="ECO:0000313" key="13">
    <source>
        <dbReference type="Proteomes" id="UP000015101"/>
    </source>
</evidence>
<comment type="function">
    <text evidence="1">Functions in the early steps of protein synthesis of a small number of specific mRNAs. Acts by directing the binding of methionyl-tRNAi to 40S ribosomal subunits. In contrast to the eIF-2 complex, it binds methionyl-tRNAi to 40S subunits in a codon-dependent manner, whereas the eIF-2 complex binds methionyl-tRNAi to 40S subunits in a GTP-dependent manner.</text>
</comment>
<dbReference type="Gene3D" id="2.130.10.10">
    <property type="entry name" value="YVTN repeat-like/Quinoprotein amine dehydrogenase"/>
    <property type="match status" value="1"/>
</dbReference>
<dbReference type="GeneID" id="20212243"/>
<dbReference type="RefSeq" id="XP_009020696.1">
    <property type="nucleotide sequence ID" value="XM_009022448.1"/>
</dbReference>
<dbReference type="InParanoid" id="T1FTU6"/>
<dbReference type="SUPFAM" id="SSF69322">
    <property type="entry name" value="Tricorn protease domain 2"/>
    <property type="match status" value="1"/>
</dbReference>
<dbReference type="InterPro" id="IPR011387">
    <property type="entry name" value="TIF2A"/>
</dbReference>
<evidence type="ECO:0000256" key="2">
    <source>
        <dbReference type="ARBA" id="ARBA00009573"/>
    </source>
</evidence>
<keyword evidence="6" id="KW-0677">Repeat</keyword>
<name>T1FTU6_HELRO</name>
<dbReference type="EnsemblMetazoa" id="HelroT192345">
    <property type="protein sequence ID" value="HelroP192345"/>
    <property type="gene ID" value="HelroG192345"/>
</dbReference>
<evidence type="ECO:0000259" key="10">
    <source>
        <dbReference type="Pfam" id="PF08662"/>
    </source>
</evidence>
<dbReference type="HOGENOM" id="CLU_013809_1_0_1"/>
<reference evidence="11 13" key="2">
    <citation type="journal article" date="2013" name="Nature">
        <title>Insights into bilaterian evolution from three spiralian genomes.</title>
        <authorList>
            <person name="Simakov O."/>
            <person name="Marletaz F."/>
            <person name="Cho S.J."/>
            <person name="Edsinger-Gonzales E."/>
            <person name="Havlak P."/>
            <person name="Hellsten U."/>
            <person name="Kuo D.H."/>
            <person name="Larsson T."/>
            <person name="Lv J."/>
            <person name="Arendt D."/>
            <person name="Savage R."/>
            <person name="Osoegawa K."/>
            <person name="de Jong P."/>
            <person name="Grimwood J."/>
            <person name="Chapman J.A."/>
            <person name="Shapiro H."/>
            <person name="Aerts A."/>
            <person name="Otillar R.P."/>
            <person name="Terry A.Y."/>
            <person name="Boore J.L."/>
            <person name="Grigoriev I.V."/>
            <person name="Lindberg D.R."/>
            <person name="Seaver E.C."/>
            <person name="Weisblat D.A."/>
            <person name="Putnam N.H."/>
            <person name="Rokhsar D.S."/>
        </authorList>
    </citation>
    <scope>NUCLEOTIDE SEQUENCE</scope>
</reference>
<dbReference type="CTD" id="20212243"/>
<evidence type="ECO:0000256" key="3">
    <source>
        <dbReference type="ARBA" id="ARBA00013819"/>
    </source>
</evidence>
<dbReference type="EMBL" id="AMQM01005121">
    <property type="status" value="NOT_ANNOTATED_CDS"/>
    <property type="molecule type" value="Genomic_DNA"/>
</dbReference>
<dbReference type="GO" id="GO:0043022">
    <property type="term" value="F:ribosome binding"/>
    <property type="evidence" value="ECO:0000318"/>
    <property type="project" value="GO_Central"/>
</dbReference>
<dbReference type="OrthoDB" id="2194683at2759"/>
<reference evidence="13" key="1">
    <citation type="submission" date="2012-12" db="EMBL/GenBank/DDBJ databases">
        <authorList>
            <person name="Hellsten U."/>
            <person name="Grimwood J."/>
            <person name="Chapman J.A."/>
            <person name="Shapiro H."/>
            <person name="Aerts A."/>
            <person name="Otillar R.P."/>
            <person name="Terry A.Y."/>
            <person name="Boore J.L."/>
            <person name="Simakov O."/>
            <person name="Marletaz F."/>
            <person name="Cho S.-J."/>
            <person name="Edsinger-Gonzales E."/>
            <person name="Havlak P."/>
            <person name="Kuo D.-H."/>
            <person name="Larsson T."/>
            <person name="Lv J."/>
            <person name="Arendt D."/>
            <person name="Savage R."/>
            <person name="Osoegawa K."/>
            <person name="de Jong P."/>
            <person name="Lindberg D.R."/>
            <person name="Seaver E.C."/>
            <person name="Weisblat D.A."/>
            <person name="Putnam N.H."/>
            <person name="Grigoriev I.V."/>
            <person name="Rokhsar D.S."/>
        </authorList>
    </citation>
    <scope>NUCLEOTIDE SEQUENCE</scope>
</reference>
<evidence type="ECO:0000313" key="11">
    <source>
        <dbReference type="EMBL" id="ESO01460.1"/>
    </source>
</evidence>
<evidence type="ECO:0000256" key="8">
    <source>
        <dbReference type="ARBA" id="ARBA00022917"/>
    </source>
</evidence>
<dbReference type="PANTHER" id="PTHR13227">
    <property type="entry name" value="EUKARYOTIC TRANSLATION INITIATION FACTOR 2A"/>
    <property type="match status" value="1"/>
</dbReference>
<proteinExistence type="inferred from homology"/>
<evidence type="ECO:0000313" key="12">
    <source>
        <dbReference type="EnsemblMetazoa" id="HelroP192345"/>
    </source>
</evidence>
<dbReference type="InterPro" id="IPR015943">
    <property type="entry name" value="WD40/YVTN_repeat-like_dom_sf"/>
</dbReference>
<evidence type="ECO:0000256" key="9">
    <source>
        <dbReference type="SAM" id="MobiDB-lite"/>
    </source>
</evidence>
<dbReference type="eggNOG" id="KOG2315">
    <property type="taxonomic scope" value="Eukaryota"/>
</dbReference>
<gene>
    <name evidence="12" type="primary">20212243</name>
    <name evidence="11" type="ORF">HELRODRAFT_192345</name>
</gene>
<dbReference type="GO" id="GO:0003729">
    <property type="term" value="F:mRNA binding"/>
    <property type="evidence" value="ECO:0000318"/>
    <property type="project" value="GO_Central"/>
</dbReference>
<dbReference type="Pfam" id="PF08662">
    <property type="entry name" value="eIF2A"/>
    <property type="match status" value="1"/>
</dbReference>
<evidence type="ECO:0000256" key="6">
    <source>
        <dbReference type="ARBA" id="ARBA00022737"/>
    </source>
</evidence>
<sequence length="522" mass="59104">MAELESVSNLYSTIISRSAKTTKIEWMNSSKVLELPACRTLTFNKNGDFLAISDSQGVRIVSTEDYEKPLWQVAKPKTVEVKFSPLAKYLAIWEPVSKDKTTETVPCNLHVYNWRENKLVMEVVHRKQSDWSPQWTSNEFLCSRLANNSDILFYEDHNFSQVKCKLHMPKIMCYSLAASPASYHVVISVLGSKGEPSFVRLYKYPNFSSPSDALANKSFFKAERTELYWNNEGTSLLTLTFSDNSEESYYGEQHLHYISTKQESCQVHRAKPGPIYSIAWHPNSKEFCVVYGLMPAKATLYNLKCEPVFDFGTAPRNLAYFNPFGNLLCLAGFGNLNGGMEFWDVEKHKMLNKFSVVDTTYFEWCPDGVHFLAATLSPRLRVSNGLKIWHYSGIKLRSWETNELYSAIWKPVKEGTHTEPTLKFTASQAAVVSATATAKPAAYVPPALRNKMTSSTSGTPAATSAAVYKPKFREDYELPSNLKEQENKPMSKSAMKNKKKRDNKKAKKLGSSPEKADDDEEE</sequence>
<keyword evidence="8" id="KW-0648">Protein biosynthesis</keyword>
<feature type="region of interest" description="Disordered" evidence="9">
    <location>
        <begin position="478"/>
        <end position="522"/>
    </location>
</feature>
<dbReference type="PANTHER" id="PTHR13227:SF0">
    <property type="entry name" value="EUKARYOTIC TRANSLATION INITIATION FACTOR 2A"/>
    <property type="match status" value="1"/>
</dbReference>
<dbReference type="GO" id="GO:0006417">
    <property type="term" value="P:regulation of translation"/>
    <property type="evidence" value="ECO:0007669"/>
    <property type="project" value="UniProtKB-KW"/>
</dbReference>
<keyword evidence="4" id="KW-0396">Initiation factor</keyword>
<dbReference type="KEGG" id="hro:HELRODRAFT_192345"/>
<keyword evidence="5" id="KW-0853">WD repeat</keyword>
<feature type="domain" description="Translation initiation factor beta propellor-like" evidence="10">
    <location>
        <begin position="217"/>
        <end position="406"/>
    </location>
</feature>
<dbReference type="FunCoup" id="T1FTU6">
    <property type="interactions" value="2047"/>
</dbReference>
<dbReference type="AlphaFoldDB" id="T1FTU6"/>
<dbReference type="EMBL" id="KB096785">
    <property type="protein sequence ID" value="ESO01460.1"/>
    <property type="molecule type" value="Genomic_DNA"/>
</dbReference>
<keyword evidence="13" id="KW-1185">Reference proteome</keyword>
<dbReference type="OMA" id="RCCAYSP"/>
<dbReference type="InterPro" id="IPR013979">
    <property type="entry name" value="TIF_beta_prop-like"/>
</dbReference>
<organism evidence="12 13">
    <name type="scientific">Helobdella robusta</name>
    <name type="common">Californian leech</name>
    <dbReference type="NCBI Taxonomy" id="6412"/>
    <lineage>
        <taxon>Eukaryota</taxon>
        <taxon>Metazoa</taxon>
        <taxon>Spiralia</taxon>
        <taxon>Lophotrochozoa</taxon>
        <taxon>Annelida</taxon>
        <taxon>Clitellata</taxon>
        <taxon>Hirudinea</taxon>
        <taxon>Rhynchobdellida</taxon>
        <taxon>Glossiphoniidae</taxon>
        <taxon>Helobdella</taxon>
    </lineage>
</organism>
<reference evidence="12" key="3">
    <citation type="submission" date="2015-06" db="UniProtKB">
        <authorList>
            <consortium name="EnsemblMetazoa"/>
        </authorList>
    </citation>
    <scope>IDENTIFICATION</scope>
</reference>
<feature type="compositionally biased region" description="Basic residues" evidence="9">
    <location>
        <begin position="495"/>
        <end position="508"/>
    </location>
</feature>
<dbReference type="STRING" id="6412.T1FTU6"/>
<dbReference type="Proteomes" id="UP000015101">
    <property type="component" value="Unassembled WGS sequence"/>
</dbReference>
<comment type="similarity">
    <text evidence="2">Belongs to the WD repeat EIF2A family.</text>
</comment>
<protein>
    <recommendedName>
        <fullName evidence="3">Eukaryotic translation initiation factor 2A</fullName>
    </recommendedName>
</protein>